<accession>A0AA39V536</accession>
<evidence type="ECO:0000313" key="4">
    <source>
        <dbReference type="Proteomes" id="UP001166286"/>
    </source>
</evidence>
<evidence type="ECO:0000256" key="1">
    <source>
        <dbReference type="SAM" id="MobiDB-lite"/>
    </source>
</evidence>
<feature type="compositionally biased region" description="Polar residues" evidence="1">
    <location>
        <begin position="111"/>
        <end position="125"/>
    </location>
</feature>
<dbReference type="Proteomes" id="UP001166286">
    <property type="component" value="Unassembled WGS sequence"/>
</dbReference>
<proteinExistence type="predicted"/>
<feature type="compositionally biased region" description="Low complexity" evidence="1">
    <location>
        <begin position="86"/>
        <end position="110"/>
    </location>
</feature>
<feature type="domain" description="Helix-turn-helix" evidence="2">
    <location>
        <begin position="156"/>
        <end position="200"/>
    </location>
</feature>
<gene>
    <name evidence="3" type="ORF">JMJ35_001291</name>
</gene>
<dbReference type="InterPro" id="IPR054448">
    <property type="entry name" value="HTH_put_ascomycetes"/>
</dbReference>
<comment type="caution">
    <text evidence="3">The sequence shown here is derived from an EMBL/GenBank/DDBJ whole genome shotgun (WGS) entry which is preliminary data.</text>
</comment>
<dbReference type="AlphaFoldDB" id="A0AA39V536"/>
<keyword evidence="4" id="KW-1185">Reference proteome</keyword>
<dbReference type="EMBL" id="JAFEKC020000002">
    <property type="protein sequence ID" value="KAK0516688.1"/>
    <property type="molecule type" value="Genomic_DNA"/>
</dbReference>
<dbReference type="Pfam" id="PF22943">
    <property type="entry name" value="HTH_68"/>
    <property type="match status" value="1"/>
</dbReference>
<protein>
    <recommendedName>
        <fullName evidence="2">Helix-turn-helix domain-containing protein</fullName>
    </recommendedName>
</protein>
<organism evidence="3 4">
    <name type="scientific">Cladonia borealis</name>
    <dbReference type="NCBI Taxonomy" id="184061"/>
    <lineage>
        <taxon>Eukaryota</taxon>
        <taxon>Fungi</taxon>
        <taxon>Dikarya</taxon>
        <taxon>Ascomycota</taxon>
        <taxon>Pezizomycotina</taxon>
        <taxon>Lecanoromycetes</taxon>
        <taxon>OSLEUM clade</taxon>
        <taxon>Lecanoromycetidae</taxon>
        <taxon>Lecanorales</taxon>
        <taxon>Lecanorineae</taxon>
        <taxon>Cladoniaceae</taxon>
        <taxon>Cladonia</taxon>
    </lineage>
</organism>
<feature type="region of interest" description="Disordered" evidence="1">
    <location>
        <begin position="1"/>
        <end position="125"/>
    </location>
</feature>
<sequence>MGSFTSKAAKTTAGAARRQYPQRVPPPPTSNAPPAHSPPAGQPAAPGPTVHPQSQASGTKDESISLDASDPDFAASLRSLGPVQPSSTLSNSSTFSAIPSASTSGSKSSPNQQPSQVFPDPSQNPALMVLRARERLQQEAEAEFARTGREDGGKRFLDVSTIRQVIVLRDDKKMGEEQIEKNLGLAKGVVRGLGPKGVVGDVRVGKVTAEDSGLYG</sequence>
<feature type="compositionally biased region" description="Low complexity" evidence="1">
    <location>
        <begin position="1"/>
        <end position="22"/>
    </location>
</feature>
<feature type="compositionally biased region" description="Pro residues" evidence="1">
    <location>
        <begin position="23"/>
        <end position="41"/>
    </location>
</feature>
<evidence type="ECO:0000313" key="3">
    <source>
        <dbReference type="EMBL" id="KAK0516688.1"/>
    </source>
</evidence>
<reference evidence="3" key="1">
    <citation type="submission" date="2023-03" db="EMBL/GenBank/DDBJ databases">
        <title>Complete genome of Cladonia borealis.</title>
        <authorList>
            <person name="Park H."/>
        </authorList>
    </citation>
    <scope>NUCLEOTIDE SEQUENCE</scope>
    <source>
        <strain evidence="3">ANT050790</strain>
    </source>
</reference>
<name>A0AA39V536_9LECA</name>
<evidence type="ECO:0000259" key="2">
    <source>
        <dbReference type="Pfam" id="PF22943"/>
    </source>
</evidence>